<keyword evidence="3" id="KW-1185">Reference proteome</keyword>
<evidence type="ECO:0000256" key="1">
    <source>
        <dbReference type="SAM" id="MobiDB-lite"/>
    </source>
</evidence>
<dbReference type="Proteomes" id="UP001596432">
    <property type="component" value="Unassembled WGS sequence"/>
</dbReference>
<reference evidence="2 3" key="1">
    <citation type="journal article" date="2019" name="Int. J. Syst. Evol. Microbiol.">
        <title>The Global Catalogue of Microorganisms (GCM) 10K type strain sequencing project: providing services to taxonomists for standard genome sequencing and annotation.</title>
        <authorList>
            <consortium name="The Broad Institute Genomics Platform"/>
            <consortium name="The Broad Institute Genome Sequencing Center for Infectious Disease"/>
            <person name="Wu L."/>
            <person name="Ma J."/>
        </authorList>
    </citation>
    <scope>NUCLEOTIDE SEQUENCE [LARGE SCALE GENOMIC DNA]</scope>
    <source>
        <strain evidence="2 3">XZYJT29</strain>
    </source>
</reference>
<dbReference type="RefSeq" id="WP_274324707.1">
    <property type="nucleotide sequence ID" value="NZ_CP118158.1"/>
</dbReference>
<feature type="compositionally biased region" description="Acidic residues" evidence="1">
    <location>
        <begin position="184"/>
        <end position="199"/>
    </location>
</feature>
<protein>
    <submittedName>
        <fullName evidence="2">Uncharacterized protein</fullName>
    </submittedName>
</protein>
<proteinExistence type="predicted"/>
<evidence type="ECO:0000313" key="2">
    <source>
        <dbReference type="EMBL" id="MFC7139106.1"/>
    </source>
</evidence>
<feature type="region of interest" description="Disordered" evidence="1">
    <location>
        <begin position="131"/>
        <end position="240"/>
    </location>
</feature>
<name>A0ABD5Y0A6_9EURY</name>
<accession>A0ABD5Y0A6</accession>
<dbReference type="GeneID" id="78819356"/>
<dbReference type="InterPro" id="IPR036390">
    <property type="entry name" value="WH_DNA-bd_sf"/>
</dbReference>
<dbReference type="AlphaFoldDB" id="A0ABD5Y0A6"/>
<comment type="caution">
    <text evidence="2">The sequence shown here is derived from an EMBL/GenBank/DDBJ whole genome shotgun (WGS) entry which is preliminary data.</text>
</comment>
<organism evidence="2 3">
    <name type="scientific">Halosimplex aquaticum</name>
    <dbReference type="NCBI Taxonomy" id="3026162"/>
    <lineage>
        <taxon>Archaea</taxon>
        <taxon>Methanobacteriati</taxon>
        <taxon>Methanobacteriota</taxon>
        <taxon>Stenosarchaea group</taxon>
        <taxon>Halobacteria</taxon>
        <taxon>Halobacteriales</taxon>
        <taxon>Haloarculaceae</taxon>
        <taxon>Halosimplex</taxon>
    </lineage>
</organism>
<dbReference type="EMBL" id="JBHTAS010000001">
    <property type="protein sequence ID" value="MFC7139106.1"/>
    <property type="molecule type" value="Genomic_DNA"/>
</dbReference>
<evidence type="ECO:0000313" key="3">
    <source>
        <dbReference type="Proteomes" id="UP001596432"/>
    </source>
</evidence>
<sequence>MEITVEEFLNRKGAIGLLSLLHERPMTYSEIEPEIEVTSDTIITRRDEAADLGLLNISLGEAENGTKKVYHLTDMGEFLTDKMAREGLISNYRKMRALEELVDEQTDGLIDWVADNPSQLLQFEDAQDGTILRDGSSSEEPLNAEPGNAEQTGERGSDTAVESNQSNAALEPPQRPSEHSSGESEGESEEQNEVDDEAERPEKPSDAIPDTVKEQDISNTSQGSLSDVTVSDSDDDTTED</sequence>
<dbReference type="SUPFAM" id="SSF46785">
    <property type="entry name" value="Winged helix' DNA-binding domain"/>
    <property type="match status" value="1"/>
</dbReference>
<feature type="compositionally biased region" description="Basic and acidic residues" evidence="1">
    <location>
        <begin position="200"/>
        <end position="216"/>
    </location>
</feature>
<gene>
    <name evidence="2" type="ORF">ACFQMA_04545</name>
</gene>